<proteinExistence type="inferred from homology"/>
<comment type="subunit">
    <text evidence="5">Homodecamer; pentamer of dimers.</text>
</comment>
<dbReference type="PANTHER" id="PTHR20881:SF0">
    <property type="entry name" value="3-METHYL-2-OXOBUTANOATE HYDROXYMETHYLTRANSFERASE"/>
    <property type="match status" value="1"/>
</dbReference>
<dbReference type="GO" id="GO:0032259">
    <property type="term" value="P:methylation"/>
    <property type="evidence" value="ECO:0007669"/>
    <property type="project" value="UniProtKB-KW"/>
</dbReference>
<dbReference type="GeneID" id="26135859"/>
<dbReference type="InterPro" id="IPR040442">
    <property type="entry name" value="Pyrv_kinase-like_dom_sf"/>
</dbReference>
<comment type="function">
    <text evidence="5">Catalyzes the reversible reaction in which hydroxymethyl group from 5,10-methylenetetrahydrofolate is transferred onto alpha-ketoisovalerate to form ketopantoate.</text>
</comment>
<comment type="catalytic activity">
    <reaction evidence="5">
        <text>(6R)-5,10-methylene-5,6,7,8-tetrahydrofolate + 3-methyl-2-oxobutanoate + H2O = 2-dehydropantoate + (6S)-5,6,7,8-tetrahydrofolate</text>
        <dbReference type="Rhea" id="RHEA:11824"/>
        <dbReference type="ChEBI" id="CHEBI:11561"/>
        <dbReference type="ChEBI" id="CHEBI:11851"/>
        <dbReference type="ChEBI" id="CHEBI:15377"/>
        <dbReference type="ChEBI" id="CHEBI:15636"/>
        <dbReference type="ChEBI" id="CHEBI:57453"/>
        <dbReference type="EC" id="2.1.2.11"/>
    </reaction>
</comment>
<evidence type="ECO:0000256" key="6">
    <source>
        <dbReference type="PIRSR" id="PIRSR000388-1"/>
    </source>
</evidence>
<dbReference type="FunFam" id="3.20.20.60:FF:000003">
    <property type="entry name" value="3-methyl-2-oxobutanoate hydroxymethyltransferase"/>
    <property type="match status" value="1"/>
</dbReference>
<accession>A0A0S1X9W1</accession>
<evidence type="ECO:0000256" key="4">
    <source>
        <dbReference type="ARBA" id="ARBA00022993"/>
    </source>
</evidence>
<evidence type="ECO:0000256" key="7">
    <source>
        <dbReference type="PIRSR" id="PIRSR000388-2"/>
    </source>
</evidence>
<keyword evidence="5" id="KW-0963">Cytoplasm</keyword>
<dbReference type="PIRSF" id="PIRSF000388">
    <property type="entry name" value="Pantoate_hydroxy_MeTrfase"/>
    <property type="match status" value="1"/>
</dbReference>
<evidence type="ECO:0000313" key="9">
    <source>
        <dbReference type="EMBL" id="ALM74540.1"/>
    </source>
</evidence>
<feature type="binding site" evidence="5 8">
    <location>
        <position position="114"/>
    </location>
    <ligand>
        <name>Mg(2+)</name>
        <dbReference type="ChEBI" id="CHEBI:18420"/>
    </ligand>
</feature>
<comment type="similarity">
    <text evidence="2 5">Belongs to the PanB family.</text>
</comment>
<evidence type="ECO:0000256" key="5">
    <source>
        <dbReference type="HAMAP-Rule" id="MF_00156"/>
    </source>
</evidence>
<protein>
    <recommendedName>
        <fullName evidence="5">3-methyl-2-oxobutanoate hydroxymethyltransferase</fullName>
        <ecNumber evidence="5">2.1.2.11</ecNumber>
    </recommendedName>
    <alternativeName>
        <fullName evidence="5">Ketopantoate hydroxymethyltransferase</fullName>
        <shortName evidence="5">KPHMT</shortName>
    </alternativeName>
</protein>
<evidence type="ECO:0000313" key="10">
    <source>
        <dbReference type="Proteomes" id="UP000066042"/>
    </source>
</evidence>
<dbReference type="EC" id="2.1.2.11" evidence="5"/>
<comment type="cofactor">
    <cofactor evidence="5 8">
        <name>Mg(2+)</name>
        <dbReference type="ChEBI" id="CHEBI:18420"/>
    </cofactor>
    <text evidence="5 8">Binds 1 Mg(2+) ion per subunit.</text>
</comment>
<organism evidence="9 10">
    <name type="scientific">Thermococcus barophilus</name>
    <dbReference type="NCBI Taxonomy" id="55802"/>
    <lineage>
        <taxon>Archaea</taxon>
        <taxon>Methanobacteriati</taxon>
        <taxon>Methanobacteriota</taxon>
        <taxon>Thermococci</taxon>
        <taxon>Thermococcales</taxon>
        <taxon>Thermococcaceae</taxon>
        <taxon>Thermococcus</taxon>
    </lineage>
</organism>
<feature type="binding site" evidence="5 7">
    <location>
        <position position="83"/>
    </location>
    <ligand>
        <name>3-methyl-2-oxobutanoate</name>
        <dbReference type="ChEBI" id="CHEBI:11851"/>
    </ligand>
</feature>
<reference evidence="9 10" key="1">
    <citation type="journal article" date="2016" name="Genome Announc.">
        <title>Complete genome sequence of the hyperthermophilic and piezophilic archaeon Thermococcus barophilus Ch5, capable of growth at the expense of hydrogenogenesis from carbon monoxide and formate.</title>
        <authorList>
            <person name="Oger P."/>
            <person name="Sokolova T.G."/>
            <person name="Kozhevnikova D.A."/>
            <person name="Taranov E.A."/>
            <person name="Vannier P."/>
            <person name="Lee H.S."/>
            <person name="Kwon K.K."/>
            <person name="Kang S.G."/>
            <person name="Lee J.H."/>
            <person name="Bonch-Osmolovskaya E.A."/>
            <person name="Lebedinsky A.V."/>
        </authorList>
    </citation>
    <scope>NUCLEOTIDE SEQUENCE [LARGE SCALE GENOMIC DNA]</scope>
    <source>
        <strain evidence="10">Ch5</strain>
    </source>
</reference>
<dbReference type="EMBL" id="CP013050">
    <property type="protein sequence ID" value="ALM74540.1"/>
    <property type="molecule type" value="Genomic_DNA"/>
</dbReference>
<feature type="binding site" evidence="5 7">
    <location>
        <position position="112"/>
    </location>
    <ligand>
        <name>3-methyl-2-oxobutanoate</name>
        <dbReference type="ChEBI" id="CHEBI:11851"/>
    </ligand>
</feature>
<dbReference type="GO" id="GO:0000287">
    <property type="term" value="F:magnesium ion binding"/>
    <property type="evidence" value="ECO:0007669"/>
    <property type="project" value="TreeGrafter"/>
</dbReference>
<comment type="pathway">
    <text evidence="5">Cofactor biosynthesis; coenzyme A biosynthesis.</text>
</comment>
<dbReference type="STRING" id="55802.TBCH5v1_0575"/>
<comment type="subcellular location">
    <subcellularLocation>
        <location evidence="5">Cytoplasm</location>
    </subcellularLocation>
</comment>
<keyword evidence="5 8" id="KW-0479">Metal-binding</keyword>
<evidence type="ECO:0000256" key="8">
    <source>
        <dbReference type="PIRSR" id="PIRSR000388-3"/>
    </source>
</evidence>
<dbReference type="AlphaFoldDB" id="A0A0S1X9W1"/>
<dbReference type="RefSeq" id="WP_056933415.1">
    <property type="nucleotide sequence ID" value="NZ_CP013050.1"/>
</dbReference>
<keyword evidence="3 5" id="KW-0808">Transferase</keyword>
<dbReference type="SUPFAM" id="SSF51621">
    <property type="entry name" value="Phosphoenolpyruvate/pyruvate domain"/>
    <property type="match status" value="1"/>
</dbReference>
<dbReference type="Proteomes" id="UP000066042">
    <property type="component" value="Chromosome"/>
</dbReference>
<dbReference type="HAMAP" id="MF_00156">
    <property type="entry name" value="PanB"/>
    <property type="match status" value="1"/>
</dbReference>
<dbReference type="Gene3D" id="3.20.20.60">
    <property type="entry name" value="Phosphoenolpyruvate-binding domains"/>
    <property type="match status" value="1"/>
</dbReference>
<gene>
    <name evidence="5 9" type="primary">panB</name>
    <name evidence="9" type="ORF">TBCH5v1_0575</name>
</gene>
<dbReference type="Pfam" id="PF02548">
    <property type="entry name" value="Pantoate_transf"/>
    <property type="match status" value="1"/>
</dbReference>
<dbReference type="GO" id="GO:0015940">
    <property type="term" value="P:pantothenate biosynthetic process"/>
    <property type="evidence" value="ECO:0007669"/>
    <property type="project" value="UniProtKB-UniRule"/>
</dbReference>
<dbReference type="CDD" id="cd06557">
    <property type="entry name" value="KPHMT-like"/>
    <property type="match status" value="1"/>
</dbReference>
<dbReference type="NCBIfam" id="TIGR00222">
    <property type="entry name" value="panB"/>
    <property type="match status" value="1"/>
</dbReference>
<sequence length="291" mass="32827">MREVTPRKIMEMKGKEKIAMVTAYDYPSALIADKAGIDIIFIGDSLGMVVYGEPNTLNVSMEQMIYHTRAVAKAVKRALVLADMPFMSYEVSVEEGLRNAARLIQAGADAVKIEGGYDHKKLVKRLVRAGIPVMGHTGLTPQRYLRLGGYRLIGETEEEIEEILRDAKALEKAGAFAVVLEFVLADVAKIVTEEVKIPTIGIGSGPYVDGQVLVWHDLLGIYENVPPFVKKYADLRSMIQLALEEYRTEVKEGKFPEPKHYWEFLDKEEFEKKKKRAIEKLMRNSLEFSDD</sequence>
<dbReference type="GO" id="GO:0008168">
    <property type="term" value="F:methyltransferase activity"/>
    <property type="evidence" value="ECO:0007669"/>
    <property type="project" value="UniProtKB-KW"/>
</dbReference>
<dbReference type="InterPro" id="IPR003700">
    <property type="entry name" value="Pantoate_hydroxy_MeTrfase"/>
</dbReference>
<feature type="binding site" evidence="5 8">
    <location>
        <position position="44"/>
    </location>
    <ligand>
        <name>Mg(2+)</name>
        <dbReference type="ChEBI" id="CHEBI:18420"/>
    </ligand>
</feature>
<keyword evidence="4 5" id="KW-0173">Coenzyme A biosynthesis</keyword>
<evidence type="ECO:0000256" key="1">
    <source>
        <dbReference type="ARBA" id="ARBA00005033"/>
    </source>
</evidence>
<dbReference type="PATRIC" id="fig|55802.8.peg.570"/>
<dbReference type="GO" id="GO:0005737">
    <property type="term" value="C:cytoplasm"/>
    <property type="evidence" value="ECO:0007669"/>
    <property type="project" value="UniProtKB-SubCell"/>
</dbReference>
<dbReference type="GO" id="GO:0003864">
    <property type="term" value="F:3-methyl-2-oxobutanoate hydroxymethyltransferase activity"/>
    <property type="evidence" value="ECO:0007669"/>
    <property type="project" value="UniProtKB-UniRule"/>
</dbReference>
<dbReference type="UniPathway" id="UPA00241"/>
<comment type="pathway">
    <text evidence="1">Cofactor biosynthesis; (R)-pantothenate biosynthesis; (R)-pantoate from 3-methyl-2-oxobutanoate: step 1/2.</text>
</comment>
<dbReference type="InterPro" id="IPR015813">
    <property type="entry name" value="Pyrv/PenolPyrv_kinase-like_dom"/>
</dbReference>
<evidence type="ECO:0000256" key="2">
    <source>
        <dbReference type="ARBA" id="ARBA00008676"/>
    </source>
</evidence>
<feature type="active site" description="Proton acceptor" evidence="5 6">
    <location>
        <position position="181"/>
    </location>
</feature>
<keyword evidence="9" id="KW-0489">Methyltransferase</keyword>
<dbReference type="NCBIfam" id="NF001452">
    <property type="entry name" value="PRK00311.1"/>
    <property type="match status" value="1"/>
</dbReference>
<feature type="binding site" evidence="5 7">
    <location>
        <begin position="44"/>
        <end position="45"/>
    </location>
    <ligand>
        <name>3-methyl-2-oxobutanoate</name>
        <dbReference type="ChEBI" id="CHEBI:11851"/>
    </ligand>
</feature>
<keyword evidence="5 8" id="KW-0460">Magnesium</keyword>
<evidence type="ECO:0000256" key="3">
    <source>
        <dbReference type="ARBA" id="ARBA00022679"/>
    </source>
</evidence>
<feature type="binding site" evidence="5 8">
    <location>
        <position position="83"/>
    </location>
    <ligand>
        <name>Mg(2+)</name>
        <dbReference type="ChEBI" id="CHEBI:18420"/>
    </ligand>
</feature>
<name>A0A0S1X9W1_THEBA</name>
<dbReference type="PANTHER" id="PTHR20881">
    <property type="entry name" value="3-METHYL-2-OXOBUTANOATE HYDROXYMETHYLTRANSFERASE"/>
    <property type="match status" value="1"/>
</dbReference>
<dbReference type="GO" id="GO:0015937">
    <property type="term" value="P:coenzyme A biosynthetic process"/>
    <property type="evidence" value="ECO:0007669"/>
    <property type="project" value="UniProtKB-UniRule"/>
</dbReference>